<dbReference type="PANTHER" id="PTHR14136">
    <property type="entry name" value="BTB_POZ DOMAIN-CONTAINING PROTEIN KCTD9"/>
    <property type="match status" value="1"/>
</dbReference>
<dbReference type="SUPFAM" id="SSF47413">
    <property type="entry name" value="lambda repressor-like DNA-binding domains"/>
    <property type="match status" value="1"/>
</dbReference>
<sequence>MNNKKLGNKIAKVRKEGNMSQAQLAELLFVSPQAVGKWERGESLPDFITLNRLTEIFAVDLNYFAENSKIEDSERSQKVVIGTLKEKAENSLEDAKFSITEQKQLLTDFSGNTLAETNFSGVNAPKRKFLGSELRGSDFSTADFTASIFKGSDMRDANFDSANLTDCAFSASNMTNANFSKTILVGTEFYASELNNTKFNGIKLTDVKFTASDLRRTIFEDCEFNGVSFKSCDMRGISFDGQVFVDVKFDNADLANSSFSGVILRNVSFRPTFALTNKYYKSIKTIDFDGASMDKLTYAALKGVGVSLENIVLL</sequence>
<feature type="domain" description="HTH cro/C1-type" evidence="1">
    <location>
        <begin position="10"/>
        <end position="64"/>
    </location>
</feature>
<dbReference type="Gene3D" id="1.10.260.40">
    <property type="entry name" value="lambda repressor-like DNA-binding domains"/>
    <property type="match status" value="1"/>
</dbReference>
<gene>
    <name evidence="2" type="ORF">I6I98_11065</name>
</gene>
<dbReference type="PROSITE" id="PS50943">
    <property type="entry name" value="HTH_CROC1"/>
    <property type="match status" value="1"/>
</dbReference>
<dbReference type="CDD" id="cd00093">
    <property type="entry name" value="HTH_XRE"/>
    <property type="match status" value="1"/>
</dbReference>
<dbReference type="EMBL" id="CP068224">
    <property type="protein sequence ID" value="QQT55761.1"/>
    <property type="molecule type" value="Genomic_DNA"/>
</dbReference>
<dbReference type="Gene3D" id="2.160.20.80">
    <property type="entry name" value="E3 ubiquitin-protein ligase SopA"/>
    <property type="match status" value="2"/>
</dbReference>
<keyword evidence="3" id="KW-1185">Reference proteome</keyword>
<proteinExistence type="predicted"/>
<accession>A0ABX7CY19</accession>
<name>A0ABX7CY19_SPHMU</name>
<protein>
    <submittedName>
        <fullName evidence="2">Pentapeptide repeat-containing protein</fullName>
    </submittedName>
</protein>
<evidence type="ECO:0000313" key="3">
    <source>
        <dbReference type="Proteomes" id="UP000595498"/>
    </source>
</evidence>
<dbReference type="InterPro" id="IPR001387">
    <property type="entry name" value="Cro/C1-type_HTH"/>
</dbReference>
<dbReference type="Proteomes" id="UP000595498">
    <property type="component" value="Chromosome"/>
</dbReference>
<dbReference type="Pfam" id="PF01381">
    <property type="entry name" value="HTH_3"/>
    <property type="match status" value="1"/>
</dbReference>
<dbReference type="SUPFAM" id="SSF141571">
    <property type="entry name" value="Pentapeptide repeat-like"/>
    <property type="match status" value="1"/>
</dbReference>
<evidence type="ECO:0000313" key="2">
    <source>
        <dbReference type="EMBL" id="QQT55761.1"/>
    </source>
</evidence>
<dbReference type="Pfam" id="PF00805">
    <property type="entry name" value="Pentapeptide"/>
    <property type="match status" value="1"/>
</dbReference>
<dbReference type="PANTHER" id="PTHR14136:SF17">
    <property type="entry name" value="BTB_POZ DOMAIN-CONTAINING PROTEIN KCTD9"/>
    <property type="match status" value="1"/>
</dbReference>
<dbReference type="InterPro" id="IPR010982">
    <property type="entry name" value="Lambda_DNA-bd_dom_sf"/>
</dbReference>
<dbReference type="SMART" id="SM00530">
    <property type="entry name" value="HTH_XRE"/>
    <property type="match status" value="1"/>
</dbReference>
<reference evidence="2 3" key="1">
    <citation type="submission" date="2021-01" db="EMBL/GenBank/DDBJ databases">
        <title>FDA dAtabase for Regulatory Grade micrObial Sequences (FDA-ARGOS): Supporting development and validation of Infectious Disease Dx tests.</title>
        <authorList>
            <person name="Sproer C."/>
            <person name="Gronow S."/>
            <person name="Severitt S."/>
            <person name="Schroder I."/>
            <person name="Tallon L."/>
            <person name="Sadzewicz L."/>
            <person name="Zhao X."/>
            <person name="Boylan J."/>
            <person name="Ott S."/>
            <person name="Bowen H."/>
            <person name="Vavikolanu K."/>
            <person name="Mehta A."/>
            <person name="Aluvathingal J."/>
            <person name="Nadendla S."/>
            <person name="Lowell S."/>
            <person name="Myers T."/>
            <person name="Yan Y."/>
            <person name="Sichtig H."/>
        </authorList>
    </citation>
    <scope>NUCLEOTIDE SEQUENCE [LARGE SCALE GENOMIC DNA]</scope>
    <source>
        <strain evidence="2 3">FDAARGOS_1141</strain>
    </source>
</reference>
<dbReference type="Pfam" id="PF13599">
    <property type="entry name" value="Pentapeptide_4"/>
    <property type="match status" value="1"/>
</dbReference>
<organism evidence="2 3">
    <name type="scientific">Sphingobacterium multivorum</name>
    <dbReference type="NCBI Taxonomy" id="28454"/>
    <lineage>
        <taxon>Bacteria</taxon>
        <taxon>Pseudomonadati</taxon>
        <taxon>Bacteroidota</taxon>
        <taxon>Sphingobacteriia</taxon>
        <taxon>Sphingobacteriales</taxon>
        <taxon>Sphingobacteriaceae</taxon>
        <taxon>Sphingobacterium</taxon>
    </lineage>
</organism>
<evidence type="ECO:0000259" key="1">
    <source>
        <dbReference type="PROSITE" id="PS50943"/>
    </source>
</evidence>
<dbReference type="InterPro" id="IPR051082">
    <property type="entry name" value="Pentapeptide-BTB/POZ_domain"/>
</dbReference>
<dbReference type="InterPro" id="IPR001646">
    <property type="entry name" value="5peptide_repeat"/>
</dbReference>